<keyword evidence="9" id="KW-0503">Monooxygenase</keyword>
<dbReference type="SUPFAM" id="SSF48264">
    <property type="entry name" value="Cytochrome P450"/>
    <property type="match status" value="1"/>
</dbReference>
<keyword evidence="15" id="KW-1185">Reference proteome</keyword>
<dbReference type="GO" id="GO:0004497">
    <property type="term" value="F:monooxygenase activity"/>
    <property type="evidence" value="ECO:0007669"/>
    <property type="project" value="UniProtKB-KW"/>
</dbReference>
<proteinExistence type="inferred from homology"/>
<comment type="similarity">
    <text evidence="3">Belongs to the cytochrome P450 family.</text>
</comment>
<name>A0A8E2E3T5_9PEZI</name>
<evidence type="ECO:0000256" key="10">
    <source>
        <dbReference type="ARBA" id="ARBA00067672"/>
    </source>
</evidence>
<reference evidence="14 15" key="1">
    <citation type="journal article" date="2016" name="Nat. Commun.">
        <title>Ectomycorrhizal ecology is imprinted in the genome of the dominant symbiotic fungus Cenococcum geophilum.</title>
        <authorList>
            <consortium name="DOE Joint Genome Institute"/>
            <person name="Peter M."/>
            <person name="Kohler A."/>
            <person name="Ohm R.A."/>
            <person name="Kuo A."/>
            <person name="Krutzmann J."/>
            <person name="Morin E."/>
            <person name="Arend M."/>
            <person name="Barry K.W."/>
            <person name="Binder M."/>
            <person name="Choi C."/>
            <person name="Clum A."/>
            <person name="Copeland A."/>
            <person name="Grisel N."/>
            <person name="Haridas S."/>
            <person name="Kipfer T."/>
            <person name="LaButti K."/>
            <person name="Lindquist E."/>
            <person name="Lipzen A."/>
            <person name="Maire R."/>
            <person name="Meier B."/>
            <person name="Mihaltcheva S."/>
            <person name="Molinier V."/>
            <person name="Murat C."/>
            <person name="Poggeler S."/>
            <person name="Quandt C.A."/>
            <person name="Sperisen C."/>
            <person name="Tritt A."/>
            <person name="Tisserant E."/>
            <person name="Crous P.W."/>
            <person name="Henrissat B."/>
            <person name="Nehls U."/>
            <person name="Egli S."/>
            <person name="Spatafora J.W."/>
            <person name="Grigoriev I.V."/>
            <person name="Martin F.M."/>
        </authorList>
    </citation>
    <scope>NUCLEOTIDE SEQUENCE [LARGE SCALE GENOMIC DNA]</scope>
    <source>
        <strain evidence="14 15">CBS 459.81</strain>
    </source>
</reference>
<dbReference type="Proteomes" id="UP000250266">
    <property type="component" value="Unassembled WGS sequence"/>
</dbReference>
<accession>A0A8E2E3T5</accession>
<evidence type="ECO:0000313" key="15">
    <source>
        <dbReference type="Proteomes" id="UP000250266"/>
    </source>
</evidence>
<dbReference type="PRINTS" id="PR00385">
    <property type="entry name" value="P450"/>
</dbReference>
<evidence type="ECO:0000256" key="2">
    <source>
        <dbReference type="ARBA" id="ARBA00004972"/>
    </source>
</evidence>
<dbReference type="CDD" id="cd11060">
    <property type="entry name" value="CYP57A1-like"/>
    <property type="match status" value="1"/>
</dbReference>
<comment type="cofactor">
    <cofactor evidence="1 13">
        <name>heme</name>
        <dbReference type="ChEBI" id="CHEBI:30413"/>
    </cofactor>
</comment>
<dbReference type="GO" id="GO:0020037">
    <property type="term" value="F:heme binding"/>
    <property type="evidence" value="ECO:0007669"/>
    <property type="project" value="InterPro"/>
</dbReference>
<evidence type="ECO:0000256" key="7">
    <source>
        <dbReference type="ARBA" id="ARBA00023004"/>
    </source>
</evidence>
<dbReference type="Pfam" id="PF00067">
    <property type="entry name" value="p450"/>
    <property type="match status" value="1"/>
</dbReference>
<keyword evidence="4 13" id="KW-0349">Heme</keyword>
<comment type="pathway">
    <text evidence="2">Hormone biosynthesis.</text>
</comment>
<feature type="binding site" description="axial binding residue" evidence="13">
    <location>
        <position position="450"/>
    </location>
    <ligand>
        <name>heme</name>
        <dbReference type="ChEBI" id="CHEBI:30413"/>
    </ligand>
    <ligandPart>
        <name>Fe</name>
        <dbReference type="ChEBI" id="CHEBI:18248"/>
    </ligandPart>
</feature>
<protein>
    <recommendedName>
        <fullName evidence="11">Cytochrome P450 monooxygenase ABA1</fullName>
    </recommendedName>
    <alternativeName>
        <fullName evidence="12">Abscisic acid biosynthesis protein 1</fullName>
    </alternativeName>
    <alternativeName>
        <fullName evidence="10">Cytochrome P450 monooxygenase aba1</fullName>
    </alternativeName>
</protein>
<evidence type="ECO:0000256" key="11">
    <source>
        <dbReference type="ARBA" id="ARBA00068222"/>
    </source>
</evidence>
<dbReference type="GO" id="GO:0016705">
    <property type="term" value="F:oxidoreductase activity, acting on paired donors, with incorporation or reduction of molecular oxygen"/>
    <property type="evidence" value="ECO:0007669"/>
    <property type="project" value="InterPro"/>
</dbReference>
<evidence type="ECO:0000256" key="4">
    <source>
        <dbReference type="ARBA" id="ARBA00022617"/>
    </source>
</evidence>
<dbReference type="InterPro" id="IPR050121">
    <property type="entry name" value="Cytochrome_P450_monoxygenase"/>
</dbReference>
<dbReference type="InterPro" id="IPR002401">
    <property type="entry name" value="Cyt_P450_E_grp-I"/>
</dbReference>
<dbReference type="GO" id="GO:0005506">
    <property type="term" value="F:iron ion binding"/>
    <property type="evidence" value="ECO:0007669"/>
    <property type="project" value="InterPro"/>
</dbReference>
<keyword evidence="7 13" id="KW-0408">Iron</keyword>
<evidence type="ECO:0000256" key="13">
    <source>
        <dbReference type="PIRSR" id="PIRSR602401-1"/>
    </source>
</evidence>
<dbReference type="InterPro" id="IPR001128">
    <property type="entry name" value="Cyt_P450"/>
</dbReference>
<dbReference type="OrthoDB" id="3934656at2759"/>
<dbReference type="EMBL" id="KV745191">
    <property type="protein sequence ID" value="OCK76659.1"/>
    <property type="molecule type" value="Genomic_DNA"/>
</dbReference>
<keyword evidence="8" id="KW-0843">Virulence</keyword>
<evidence type="ECO:0000256" key="5">
    <source>
        <dbReference type="ARBA" id="ARBA00022723"/>
    </source>
</evidence>
<dbReference type="PRINTS" id="PR00463">
    <property type="entry name" value="EP450I"/>
</dbReference>
<dbReference type="AlphaFoldDB" id="A0A8E2E3T5"/>
<dbReference type="FunFam" id="1.10.630.10:FF:000076">
    <property type="entry name" value="Cytochrome P450 monooxygenase"/>
    <property type="match status" value="1"/>
</dbReference>
<sequence>MGLSHDIRSAINPILPYLPHILASLLLLSYVKAWYGLRQFRGPWPAGFSYLWMATVVGGGRMNIKFNEVSKQYGSRLARIGPEDLITDDPDIIRHMSSARSTYYRSEWYAAARLDPYVDNVISEMDNASHDKIRSQIAGAYAGKENHHLEEDIDEQISSFISLIRRKYLSSGANLRPMDFGRKAQYFTLDVLTKIAYGDAFGYLKRDEDVHEYIETIESMMPSITFFSCVPLANNFLNRSWVRKAFGPSPMDKKGVGKLMGVAQRVVSDRYGANRKEKMDMLGAFVRHGLPQRRVEAEVLLQIIAGSDTTATGVRATMLYLITAPRVLQKLRAEMDDAEATGAISSPITNAEAKELPYLQACIKEGLRMHPPFTGLILKRVPAGGDVIGGQFVPGHTRIAHNTWAVQRSTIYGDDPDMFRPERWVEADADMKVKMERNLELIFGYGRFGCLGKSIAYIELNKIFVELLRRFDIEVVDPTKPLWNSVNFNMHLQHHQWVRISEREARQSQL</sequence>
<evidence type="ECO:0000256" key="9">
    <source>
        <dbReference type="ARBA" id="ARBA00023033"/>
    </source>
</evidence>
<evidence type="ECO:0000256" key="3">
    <source>
        <dbReference type="ARBA" id="ARBA00010617"/>
    </source>
</evidence>
<dbReference type="Gene3D" id="1.10.630.10">
    <property type="entry name" value="Cytochrome P450"/>
    <property type="match status" value="1"/>
</dbReference>
<dbReference type="PANTHER" id="PTHR24305">
    <property type="entry name" value="CYTOCHROME P450"/>
    <property type="match status" value="1"/>
</dbReference>
<evidence type="ECO:0000313" key="14">
    <source>
        <dbReference type="EMBL" id="OCK76659.1"/>
    </source>
</evidence>
<dbReference type="PANTHER" id="PTHR24305:SF77">
    <property type="entry name" value="CYTOCHROME P450 MONOOXYGENASE"/>
    <property type="match status" value="1"/>
</dbReference>
<evidence type="ECO:0000256" key="12">
    <source>
        <dbReference type="ARBA" id="ARBA00079990"/>
    </source>
</evidence>
<keyword evidence="6" id="KW-0560">Oxidoreductase</keyword>
<dbReference type="InterPro" id="IPR036396">
    <property type="entry name" value="Cyt_P450_sf"/>
</dbReference>
<evidence type="ECO:0000256" key="6">
    <source>
        <dbReference type="ARBA" id="ARBA00023002"/>
    </source>
</evidence>
<keyword evidence="5 13" id="KW-0479">Metal-binding</keyword>
<evidence type="ECO:0000256" key="1">
    <source>
        <dbReference type="ARBA" id="ARBA00001971"/>
    </source>
</evidence>
<evidence type="ECO:0000256" key="8">
    <source>
        <dbReference type="ARBA" id="ARBA00023026"/>
    </source>
</evidence>
<organism evidence="14 15">
    <name type="scientific">Lepidopterella palustris CBS 459.81</name>
    <dbReference type="NCBI Taxonomy" id="1314670"/>
    <lineage>
        <taxon>Eukaryota</taxon>
        <taxon>Fungi</taxon>
        <taxon>Dikarya</taxon>
        <taxon>Ascomycota</taxon>
        <taxon>Pezizomycotina</taxon>
        <taxon>Dothideomycetes</taxon>
        <taxon>Pleosporomycetidae</taxon>
        <taxon>Mytilinidiales</taxon>
        <taxon>Argynnaceae</taxon>
        <taxon>Lepidopterella</taxon>
    </lineage>
</organism>
<gene>
    <name evidence="14" type="ORF">K432DRAFT_359954</name>
</gene>